<comment type="caution">
    <text evidence="1">The sequence shown here is derived from an EMBL/GenBank/DDBJ whole genome shotgun (WGS) entry which is preliminary data.</text>
</comment>
<keyword evidence="2" id="KW-1185">Reference proteome</keyword>
<evidence type="ECO:0000313" key="2">
    <source>
        <dbReference type="Proteomes" id="UP000290261"/>
    </source>
</evidence>
<accession>A0A444VPE1</accession>
<gene>
    <name evidence="1" type="ORF">DN53_00145</name>
</gene>
<dbReference type="PROSITE" id="PS51257">
    <property type="entry name" value="PROKAR_LIPOPROTEIN"/>
    <property type="match status" value="1"/>
</dbReference>
<protein>
    <submittedName>
        <fullName evidence="1">Uncharacterized protein</fullName>
    </submittedName>
</protein>
<evidence type="ECO:0000313" key="1">
    <source>
        <dbReference type="EMBL" id="RYC52665.1"/>
    </source>
</evidence>
<dbReference type="AlphaFoldDB" id="A0A444VPE1"/>
<dbReference type="EMBL" id="JJMP01000001">
    <property type="protein sequence ID" value="RYC52665.1"/>
    <property type="molecule type" value="Genomic_DNA"/>
</dbReference>
<sequence>MNRTIQNIGKIAFIGLALLIGQSCSDDAKPPSDQELTQVEVQTILTSDELTSVADNALAELFADNGETAKTAKTNECYSAEYTETGFTATFNNCVLNGTENVNGTVVATYDTSGEATSFSVAYNDFYVGDIKINGTRNFTMSGDTEGNSISFTVTSNITIELADGSSIVETGDKTFTFSFGETLDNFTIGISGSWAIQANGNTYSIETDGVEIDAQCGNFTTGTMIVSKNGLVVTVDFGDGECDDKATVIYPNEVTEEITL</sequence>
<proteinExistence type="predicted"/>
<name>A0A444VPE1_9FLAO</name>
<organism evidence="1 2">
    <name type="scientific">Flagellimonas olearia</name>
    <dbReference type="NCBI Taxonomy" id="552546"/>
    <lineage>
        <taxon>Bacteria</taxon>
        <taxon>Pseudomonadati</taxon>
        <taxon>Bacteroidota</taxon>
        <taxon>Flavobacteriia</taxon>
        <taxon>Flavobacteriales</taxon>
        <taxon>Flavobacteriaceae</taxon>
        <taxon>Flagellimonas</taxon>
    </lineage>
</organism>
<dbReference type="Proteomes" id="UP000290261">
    <property type="component" value="Unassembled WGS sequence"/>
</dbReference>
<dbReference type="RefSeq" id="WP_129652381.1">
    <property type="nucleotide sequence ID" value="NZ_ML142907.1"/>
</dbReference>
<reference evidence="1 2" key="1">
    <citation type="submission" date="2014-04" db="EMBL/GenBank/DDBJ databases">
        <title>Whole genome of Muricauda olearia.</title>
        <authorList>
            <person name="Zhang X.-H."/>
            <person name="Tang K."/>
        </authorList>
    </citation>
    <scope>NUCLEOTIDE SEQUENCE [LARGE SCALE GENOMIC DNA]</scope>
    <source>
        <strain evidence="1 2">Th120</strain>
    </source>
</reference>